<dbReference type="PANTHER" id="PTHR37103">
    <property type="entry name" value="PUTATIVE-RELATED"/>
    <property type="match status" value="1"/>
</dbReference>
<sequence>MPHFETKKTYSLNKKYMINTLEYQLSINRELDTIKNRVRNLIGEANWGEDGRYKEEKLKAILRSRLPNNLSVGTGFVLNQISHTENTVSKQIDILIYDNTQPTIFTEGDFVIVTQNSVKALIEVKSKVSSNRTHKNGLYKVVENFSSIVRFPTLSRTDNNRIFRGLISFDYQGGINSNIIDESLRLSGGIINHFSLGGNIFIRHWLRSEGLYPPIQANCDSNFYNVYKLDGLSHSYFISNLIHMTTTADLSDRYFMDFPIEGTKEIKRNRTVCL</sequence>
<evidence type="ECO:0000259" key="1">
    <source>
        <dbReference type="Pfam" id="PF20247"/>
    </source>
</evidence>
<dbReference type="PANTHER" id="PTHR37103:SF1">
    <property type="entry name" value="DUF6602 DOMAIN-CONTAINING PROTEIN"/>
    <property type="match status" value="1"/>
</dbReference>
<dbReference type="EMBL" id="FRBT01000001">
    <property type="protein sequence ID" value="SHL45103.1"/>
    <property type="molecule type" value="Genomic_DNA"/>
</dbReference>
<reference evidence="3" key="1">
    <citation type="submission" date="2016-11" db="EMBL/GenBank/DDBJ databases">
        <authorList>
            <person name="Varghese N."/>
            <person name="Submissions S."/>
        </authorList>
    </citation>
    <scope>NUCLEOTIDE SEQUENCE [LARGE SCALE GENOMIC DNA]</scope>
    <source>
        <strain evidence="3">DSM 24724</strain>
    </source>
</reference>
<proteinExistence type="predicted"/>
<organism evidence="2 3">
    <name type="scientific">Flavobacterium chilense</name>
    <dbReference type="NCBI Taxonomy" id="946677"/>
    <lineage>
        <taxon>Bacteria</taxon>
        <taxon>Pseudomonadati</taxon>
        <taxon>Bacteroidota</taxon>
        <taxon>Flavobacteriia</taxon>
        <taxon>Flavobacteriales</taxon>
        <taxon>Flavobacteriaceae</taxon>
        <taxon>Flavobacterium</taxon>
    </lineage>
</organism>
<evidence type="ECO:0000313" key="3">
    <source>
        <dbReference type="Proteomes" id="UP000184028"/>
    </source>
</evidence>
<accession>A0A1M7AQU8</accession>
<keyword evidence="3" id="KW-1185">Reference proteome</keyword>
<dbReference type="Pfam" id="PF20247">
    <property type="entry name" value="DUF6602"/>
    <property type="match status" value="1"/>
</dbReference>
<protein>
    <recommendedName>
        <fullName evidence="1">DUF6602 domain-containing protein</fullName>
    </recommendedName>
</protein>
<dbReference type="AlphaFoldDB" id="A0A1M7AQU8"/>
<name>A0A1M7AQU8_9FLAO</name>
<dbReference type="Proteomes" id="UP000184028">
    <property type="component" value="Unassembled WGS sequence"/>
</dbReference>
<dbReference type="CDD" id="cd21173">
    <property type="entry name" value="NucC-like"/>
    <property type="match status" value="1"/>
</dbReference>
<evidence type="ECO:0000313" key="2">
    <source>
        <dbReference type="EMBL" id="SHL45103.1"/>
    </source>
</evidence>
<feature type="domain" description="DUF6602" evidence="1">
    <location>
        <begin position="47"/>
        <end position="144"/>
    </location>
</feature>
<dbReference type="STRING" id="946677.SAMN05444484_1011530"/>
<gene>
    <name evidence="2" type="ORF">SAMN05444484_1011530</name>
</gene>
<dbReference type="InterPro" id="IPR046537">
    <property type="entry name" value="DUF6602"/>
</dbReference>